<reference evidence="2" key="1">
    <citation type="submission" date="2017-10" db="EMBL/GenBank/DDBJ databases">
        <authorList>
            <person name="Kravchenko I.K."/>
            <person name="Grouzdev D.S."/>
        </authorList>
    </citation>
    <scope>NUCLEOTIDE SEQUENCE [LARGE SCALE GENOMIC DNA]</scope>
    <source>
        <strain evidence="2">B2</strain>
    </source>
</reference>
<dbReference type="Proteomes" id="UP000225379">
    <property type="component" value="Unassembled WGS sequence"/>
</dbReference>
<gene>
    <name evidence="1" type="ORF">CRT60_00275</name>
</gene>
<keyword evidence="2" id="KW-1185">Reference proteome</keyword>
<protein>
    <submittedName>
        <fullName evidence="1">Uncharacterized protein</fullName>
    </submittedName>
</protein>
<name>A0A2B8BPJ3_9PROT</name>
<proteinExistence type="predicted"/>
<evidence type="ECO:0000313" key="1">
    <source>
        <dbReference type="EMBL" id="PGH59453.1"/>
    </source>
</evidence>
<comment type="caution">
    <text evidence="1">The sequence shown here is derived from an EMBL/GenBank/DDBJ whole genome shotgun (WGS) entry which is preliminary data.</text>
</comment>
<dbReference type="AlphaFoldDB" id="A0A2B8BPJ3"/>
<sequence>MFKEMVSSIEAKAMEQWRSSEPHQVEEREDAYRMLRAIGNLREEFKRVVTDGAFARRREERKT</sequence>
<accession>A0A2B8BPJ3</accession>
<dbReference type="EMBL" id="PDKW01000033">
    <property type="protein sequence ID" value="PGH59453.1"/>
    <property type="molecule type" value="Genomic_DNA"/>
</dbReference>
<organism evidence="1 2">
    <name type="scientific">Azospirillum palustre</name>
    <dbReference type="NCBI Taxonomy" id="2044885"/>
    <lineage>
        <taxon>Bacteria</taxon>
        <taxon>Pseudomonadati</taxon>
        <taxon>Pseudomonadota</taxon>
        <taxon>Alphaproteobacteria</taxon>
        <taxon>Rhodospirillales</taxon>
        <taxon>Azospirillaceae</taxon>
        <taxon>Azospirillum</taxon>
    </lineage>
</organism>
<evidence type="ECO:0000313" key="2">
    <source>
        <dbReference type="Proteomes" id="UP000225379"/>
    </source>
</evidence>